<dbReference type="InterPro" id="IPR012674">
    <property type="entry name" value="Calycin"/>
</dbReference>
<evidence type="ECO:0000313" key="1">
    <source>
        <dbReference type="EMBL" id="SDP17569.1"/>
    </source>
</evidence>
<dbReference type="RefSeq" id="WP_014425330.1">
    <property type="nucleotide sequence ID" value="NZ_FNJQ01000008.1"/>
</dbReference>
<reference evidence="1 2" key="1">
    <citation type="submission" date="2016-10" db="EMBL/GenBank/DDBJ databases">
        <authorList>
            <person name="de Groot N.N."/>
        </authorList>
    </citation>
    <scope>NUCLEOTIDE SEQUENCE [LARGE SCALE GENOMIC DNA]</scope>
    <source>
        <strain evidence="1 2">S137</strain>
    </source>
</reference>
<accession>A0A1H0QLE6</accession>
<dbReference type="Gene3D" id="2.40.128.20">
    <property type="match status" value="1"/>
</dbReference>
<evidence type="ECO:0000313" key="2">
    <source>
        <dbReference type="Proteomes" id="UP000182412"/>
    </source>
</evidence>
<gene>
    <name evidence="1" type="ORF">SAMN05216366_10844</name>
</gene>
<dbReference type="InterPro" id="IPR015231">
    <property type="entry name" value="DUF1934"/>
</dbReference>
<dbReference type="OMA" id="DSHMMSE"/>
<protein>
    <submittedName>
        <fullName evidence="1">Uncharacterized beta-barrel protein YwiB, DUF1934 family</fullName>
    </submittedName>
</protein>
<dbReference type="Proteomes" id="UP000182412">
    <property type="component" value="Unassembled WGS sequence"/>
</dbReference>
<dbReference type="Pfam" id="PF09148">
    <property type="entry name" value="DUF1934"/>
    <property type="match status" value="1"/>
</dbReference>
<dbReference type="OrthoDB" id="1680906at2"/>
<sequence length="144" mass="16138">MADALVAVTVEGVQVDTAGERTVLKSAARGRYAARAGKHYVRYEDASLHDKEAVPTVLKFSTEGLTLIRRGAVDMQLEFRLGEKTRSVYRTPYGNFDLLVDCRKLDIYFKEGQGTVQAEYDMHLNDVLQSHNTLNVVIETLSDK</sequence>
<dbReference type="AlphaFoldDB" id="A0A1H0QLE6"/>
<dbReference type="EMBL" id="FNJQ01000008">
    <property type="protein sequence ID" value="SDP17569.1"/>
    <property type="molecule type" value="Genomic_DNA"/>
</dbReference>
<name>A0A1H0QLE6_SELRU</name>
<proteinExistence type="predicted"/>
<organism evidence="1 2">
    <name type="scientific">Selenomonas ruminantium</name>
    <dbReference type="NCBI Taxonomy" id="971"/>
    <lineage>
        <taxon>Bacteria</taxon>
        <taxon>Bacillati</taxon>
        <taxon>Bacillota</taxon>
        <taxon>Negativicutes</taxon>
        <taxon>Selenomonadales</taxon>
        <taxon>Selenomonadaceae</taxon>
        <taxon>Selenomonas</taxon>
    </lineage>
</organism>
<dbReference type="SUPFAM" id="SSF50814">
    <property type="entry name" value="Lipocalins"/>
    <property type="match status" value="1"/>
</dbReference>